<dbReference type="AlphaFoldDB" id="A0A1N7SXU3"/>
<evidence type="ECO:0000313" key="2">
    <source>
        <dbReference type="Proteomes" id="UP000195569"/>
    </source>
</evidence>
<dbReference type="EMBL" id="CYGY02000138">
    <property type="protein sequence ID" value="SIT51747.1"/>
    <property type="molecule type" value="Genomic_DNA"/>
</dbReference>
<comment type="caution">
    <text evidence="1">The sequence shown here is derived from an EMBL/GenBank/DDBJ whole genome shotgun (WGS) entry which is preliminary data.</text>
</comment>
<proteinExistence type="predicted"/>
<gene>
    <name evidence="1" type="ORF">BN2476_1380008</name>
</gene>
<protein>
    <submittedName>
        <fullName evidence="1">Uncharacterized protein</fullName>
    </submittedName>
</protein>
<name>A0A1N7SXU3_9BURK</name>
<sequence length="62" mass="6958">MSFWTTARSEAYFHGRFNQSTFLARFDVISRHVHSQQISLSNFLPLLTDMTVAVGATSCSST</sequence>
<reference evidence="1" key="1">
    <citation type="submission" date="2016-12" db="EMBL/GenBank/DDBJ databases">
        <authorList>
            <person name="Moulin L."/>
        </authorList>
    </citation>
    <scope>NUCLEOTIDE SEQUENCE [LARGE SCALE GENOMIC DNA]</scope>
    <source>
        <strain evidence="1">STM 7183</strain>
    </source>
</reference>
<accession>A0A1N7SXU3</accession>
<dbReference type="Proteomes" id="UP000195569">
    <property type="component" value="Unassembled WGS sequence"/>
</dbReference>
<evidence type="ECO:0000313" key="1">
    <source>
        <dbReference type="EMBL" id="SIT51747.1"/>
    </source>
</evidence>
<keyword evidence="2" id="KW-1185">Reference proteome</keyword>
<organism evidence="1 2">
    <name type="scientific">Paraburkholderia piptadeniae</name>
    <dbReference type="NCBI Taxonomy" id="1701573"/>
    <lineage>
        <taxon>Bacteria</taxon>
        <taxon>Pseudomonadati</taxon>
        <taxon>Pseudomonadota</taxon>
        <taxon>Betaproteobacteria</taxon>
        <taxon>Burkholderiales</taxon>
        <taxon>Burkholderiaceae</taxon>
        <taxon>Paraburkholderia</taxon>
    </lineage>
</organism>